<dbReference type="SUPFAM" id="SSF48403">
    <property type="entry name" value="Ankyrin repeat"/>
    <property type="match status" value="1"/>
</dbReference>
<name>A0A9N9EZ05_9GLOM</name>
<protein>
    <submittedName>
        <fullName evidence="2">6018_t:CDS:1</fullName>
    </submittedName>
</protein>
<feature type="region of interest" description="Disordered" evidence="1">
    <location>
        <begin position="523"/>
        <end position="554"/>
    </location>
</feature>
<dbReference type="Pfam" id="PF00023">
    <property type="entry name" value="Ank"/>
    <property type="match status" value="1"/>
</dbReference>
<comment type="caution">
    <text evidence="2">The sequence shown here is derived from an EMBL/GenBank/DDBJ whole genome shotgun (WGS) entry which is preliminary data.</text>
</comment>
<dbReference type="AlphaFoldDB" id="A0A9N9EZ05"/>
<accession>A0A9N9EZ05</accession>
<organism evidence="2 3">
    <name type="scientific">Ambispora leptoticha</name>
    <dbReference type="NCBI Taxonomy" id="144679"/>
    <lineage>
        <taxon>Eukaryota</taxon>
        <taxon>Fungi</taxon>
        <taxon>Fungi incertae sedis</taxon>
        <taxon>Mucoromycota</taxon>
        <taxon>Glomeromycotina</taxon>
        <taxon>Glomeromycetes</taxon>
        <taxon>Archaeosporales</taxon>
        <taxon>Ambisporaceae</taxon>
        <taxon>Ambispora</taxon>
    </lineage>
</organism>
<evidence type="ECO:0000313" key="2">
    <source>
        <dbReference type="EMBL" id="CAG8499435.1"/>
    </source>
</evidence>
<dbReference type="Proteomes" id="UP000789508">
    <property type="component" value="Unassembled WGS sequence"/>
</dbReference>
<keyword evidence="3" id="KW-1185">Reference proteome</keyword>
<dbReference type="InterPro" id="IPR002110">
    <property type="entry name" value="Ankyrin_rpt"/>
</dbReference>
<dbReference type="EMBL" id="CAJVPS010000627">
    <property type="protein sequence ID" value="CAG8499435.1"/>
    <property type="molecule type" value="Genomic_DNA"/>
</dbReference>
<dbReference type="Gene3D" id="1.25.40.20">
    <property type="entry name" value="Ankyrin repeat-containing domain"/>
    <property type="match status" value="1"/>
</dbReference>
<feature type="compositionally biased region" description="Basic and acidic residues" evidence="1">
    <location>
        <begin position="523"/>
        <end position="535"/>
    </location>
</feature>
<evidence type="ECO:0000313" key="3">
    <source>
        <dbReference type="Proteomes" id="UP000789508"/>
    </source>
</evidence>
<feature type="compositionally biased region" description="Basic and acidic residues" evidence="1">
    <location>
        <begin position="482"/>
        <end position="491"/>
    </location>
</feature>
<proteinExistence type="predicted"/>
<reference evidence="2" key="1">
    <citation type="submission" date="2021-06" db="EMBL/GenBank/DDBJ databases">
        <authorList>
            <person name="Kallberg Y."/>
            <person name="Tangrot J."/>
            <person name="Rosling A."/>
        </authorList>
    </citation>
    <scope>NUCLEOTIDE SEQUENCE</scope>
    <source>
        <strain evidence="2">FL130A</strain>
    </source>
</reference>
<gene>
    <name evidence="2" type="ORF">ALEPTO_LOCUS3409</name>
</gene>
<dbReference type="OrthoDB" id="194358at2759"/>
<evidence type="ECO:0000256" key="1">
    <source>
        <dbReference type="SAM" id="MobiDB-lite"/>
    </source>
</evidence>
<feature type="compositionally biased region" description="Polar residues" evidence="1">
    <location>
        <begin position="454"/>
        <end position="481"/>
    </location>
</feature>
<sequence length="554" mass="62570">MISDTIKNKNNNRMYEKSRETSVYLIEPDDGDIEYTRALNRLSSTSSVSPSSTKSLVLSPSPSMSLQKLAPEILESIFIYLPKPCTAAPVCRLFHLIVTFSKSFKRRWLRQWLNPKLPEAFMPTYSDLCLAIESKTPINILVEIVNLQILGKRALCSSRGGHVMRLVDAAYAHTDSKKLIPFLIKKGMRLDVYIQNHSTRDFELTEGGNEVEKRMTKDYFSVLIFARQHSFEFYNQILASKNYFSETDLAFSIVLHERFDAADALSLHMQHTLDVLDESVDRQYTNGIAWAFTRGLNDVQKRNPLYLRICVEKADVKAVETLIINGALINISPSSYPNDPGAFGSTSFLEFSLQCFFACHKEQEKNDARLEIVKLFLNHGADPNADDGRPLALTVTNYNWELTQLLLDAGADPACGNQIALKMATELGYKDMAKTLHHLIKVGMNSKDTRHSRSGSSAGHNRFRSGSSAGHNRFRSGSSSESRTEHNRNSSDEDDENGNKSNKRDSTLLKAVRMMAHSLEKIQIRRRNSEGDAKNHVNKSSTTRRRMTSYIPQP</sequence>
<dbReference type="InterPro" id="IPR036770">
    <property type="entry name" value="Ankyrin_rpt-contain_sf"/>
</dbReference>
<feature type="region of interest" description="Disordered" evidence="1">
    <location>
        <begin position="443"/>
        <end position="506"/>
    </location>
</feature>